<evidence type="ECO:0000313" key="2">
    <source>
        <dbReference type="Proteomes" id="UP001152795"/>
    </source>
</evidence>
<dbReference type="EMBL" id="CACRXK020014720">
    <property type="protein sequence ID" value="CAB4027296.1"/>
    <property type="molecule type" value="Genomic_DNA"/>
</dbReference>
<sequence length="69" mass="7909">GVDDVTGEPLIQRDDDKPETVDARLNIFQSQMAPVLKFYSEQEILHTFPGTESDVIYPEVKEFLKKVLQ</sequence>
<dbReference type="OrthoDB" id="439792at2759"/>
<dbReference type="Gene3D" id="3.40.50.300">
    <property type="entry name" value="P-loop containing nucleotide triphosphate hydrolases"/>
    <property type="match status" value="1"/>
</dbReference>
<comment type="caution">
    <text evidence="1">The sequence shown here is derived from an EMBL/GenBank/DDBJ whole genome shotgun (WGS) entry which is preliminary data.</text>
</comment>
<accession>A0A6S7J5S0</accession>
<protein>
    <submittedName>
        <fullName evidence="1">GTP:AMP phosphotransferase AK3, mitochondrial</fullName>
    </submittedName>
</protein>
<dbReference type="Proteomes" id="UP001152795">
    <property type="component" value="Unassembled WGS sequence"/>
</dbReference>
<proteinExistence type="predicted"/>
<evidence type="ECO:0000313" key="1">
    <source>
        <dbReference type="EMBL" id="CAB4027296.1"/>
    </source>
</evidence>
<gene>
    <name evidence="1" type="ORF">PACLA_8A007476</name>
</gene>
<dbReference type="AlphaFoldDB" id="A0A6S7J5S0"/>
<keyword evidence="2" id="KW-1185">Reference proteome</keyword>
<dbReference type="InterPro" id="IPR027417">
    <property type="entry name" value="P-loop_NTPase"/>
</dbReference>
<name>A0A6S7J5S0_PARCT</name>
<feature type="non-terminal residue" evidence="1">
    <location>
        <position position="1"/>
    </location>
</feature>
<organism evidence="1 2">
    <name type="scientific">Paramuricea clavata</name>
    <name type="common">Red gorgonian</name>
    <name type="synonym">Violescent sea-whip</name>
    <dbReference type="NCBI Taxonomy" id="317549"/>
    <lineage>
        <taxon>Eukaryota</taxon>
        <taxon>Metazoa</taxon>
        <taxon>Cnidaria</taxon>
        <taxon>Anthozoa</taxon>
        <taxon>Octocorallia</taxon>
        <taxon>Malacalcyonacea</taxon>
        <taxon>Plexauridae</taxon>
        <taxon>Paramuricea</taxon>
    </lineage>
</organism>
<reference evidence="1" key="1">
    <citation type="submission" date="2020-04" db="EMBL/GenBank/DDBJ databases">
        <authorList>
            <person name="Alioto T."/>
            <person name="Alioto T."/>
            <person name="Gomez Garrido J."/>
        </authorList>
    </citation>
    <scope>NUCLEOTIDE SEQUENCE</scope>
    <source>
        <strain evidence="1">A484AB</strain>
    </source>
</reference>